<feature type="transmembrane region" description="Helical" evidence="9">
    <location>
        <begin position="264"/>
        <end position="286"/>
    </location>
</feature>
<gene>
    <name evidence="10" type="ORF">J4557_31415</name>
</gene>
<evidence type="ECO:0000256" key="8">
    <source>
        <dbReference type="SAM" id="MobiDB-lite"/>
    </source>
</evidence>
<dbReference type="Pfam" id="PF01594">
    <property type="entry name" value="AI-2E_transport"/>
    <property type="match status" value="1"/>
</dbReference>
<evidence type="ECO:0000256" key="3">
    <source>
        <dbReference type="ARBA" id="ARBA00022448"/>
    </source>
</evidence>
<accession>A0ABS3R860</accession>
<evidence type="ECO:0000256" key="1">
    <source>
        <dbReference type="ARBA" id="ARBA00004651"/>
    </source>
</evidence>
<name>A0ABS3R860_9ACTN</name>
<reference evidence="10 11" key="1">
    <citation type="submission" date="2021-03" db="EMBL/GenBank/DDBJ databases">
        <authorList>
            <person name="Kanchanasin P."/>
            <person name="Saeng-In P."/>
            <person name="Phongsopitanun W."/>
            <person name="Yuki M."/>
            <person name="Kudo T."/>
            <person name="Ohkuma M."/>
            <person name="Tanasupawat S."/>
        </authorList>
    </citation>
    <scope>NUCLEOTIDE SEQUENCE [LARGE SCALE GENOMIC DNA]</scope>
    <source>
        <strain evidence="10 11">L46</strain>
    </source>
</reference>
<dbReference type="Proteomes" id="UP000666915">
    <property type="component" value="Unassembled WGS sequence"/>
</dbReference>
<feature type="transmembrane region" description="Helical" evidence="9">
    <location>
        <begin position="298"/>
        <end position="316"/>
    </location>
</feature>
<keyword evidence="5 9" id="KW-0812">Transmembrane</keyword>
<dbReference type="RefSeq" id="WP_208270381.1">
    <property type="nucleotide sequence ID" value="NZ_BAAAGM010000066.1"/>
</dbReference>
<dbReference type="PANTHER" id="PTHR21716:SF53">
    <property type="entry name" value="PERMEASE PERM-RELATED"/>
    <property type="match status" value="1"/>
</dbReference>
<comment type="subcellular location">
    <subcellularLocation>
        <location evidence="1">Cell membrane</location>
        <topology evidence="1">Multi-pass membrane protein</topology>
    </subcellularLocation>
</comment>
<keyword evidence="4" id="KW-1003">Cell membrane</keyword>
<feature type="transmembrane region" description="Helical" evidence="9">
    <location>
        <begin position="116"/>
        <end position="141"/>
    </location>
</feature>
<evidence type="ECO:0000256" key="4">
    <source>
        <dbReference type="ARBA" id="ARBA00022475"/>
    </source>
</evidence>
<feature type="transmembrane region" description="Helical" evidence="9">
    <location>
        <begin position="353"/>
        <end position="377"/>
    </location>
</feature>
<protein>
    <submittedName>
        <fullName evidence="10">AI-2E family transporter</fullName>
    </submittedName>
</protein>
<dbReference type="PANTHER" id="PTHR21716">
    <property type="entry name" value="TRANSMEMBRANE PROTEIN"/>
    <property type="match status" value="1"/>
</dbReference>
<keyword evidence="3" id="KW-0813">Transport</keyword>
<evidence type="ECO:0000256" key="9">
    <source>
        <dbReference type="SAM" id="Phobius"/>
    </source>
</evidence>
<evidence type="ECO:0000313" key="11">
    <source>
        <dbReference type="Proteomes" id="UP000666915"/>
    </source>
</evidence>
<dbReference type="EMBL" id="JAGEOK010000023">
    <property type="protein sequence ID" value="MBO2442042.1"/>
    <property type="molecule type" value="Genomic_DNA"/>
</dbReference>
<evidence type="ECO:0000256" key="5">
    <source>
        <dbReference type="ARBA" id="ARBA00022692"/>
    </source>
</evidence>
<evidence type="ECO:0000256" key="6">
    <source>
        <dbReference type="ARBA" id="ARBA00022989"/>
    </source>
</evidence>
<sequence>MPQTPGDRPAYEPADVPPDAPPPAPAQPAQPAPPGPPVPPGTAPAGAGGPGPRRMPPWLPRAFALAWVITLAFLALLWLLARLRGLLLLVLVSLFLAFAIEPAVNRLAARGWRRGAATALMFVVIAVLLAGFVGGIGSLLATQSSHLINGFPGYVRHVIDWINATFGTRLSRDTLFQRLPTVTGTLSRHVSGLARNVWGIGTTAFGVVFKALGVLLFTFYLSAQGPQLRRTVCSLLPPHRQRAVLRAWEIAIDKTGGYIYSRALLALISAVAHYIALAGLGVPYAVTLALWVGVVSQFIPAVGTYLAGAVPVLIALTRSPSTALWTLLFIIAYQQVENYLLQPRITARTLDMHPAVAFGLVLAGVAVAGPVGVLVALPFGASVQAFAGAYVRRYEVEEHPLTRTTPARRARRARRAPQWARRWARRWLGRLRHRK</sequence>
<keyword evidence="7 9" id="KW-0472">Membrane</keyword>
<evidence type="ECO:0000256" key="7">
    <source>
        <dbReference type="ARBA" id="ARBA00023136"/>
    </source>
</evidence>
<feature type="region of interest" description="Disordered" evidence="8">
    <location>
        <begin position="1"/>
        <end position="51"/>
    </location>
</feature>
<evidence type="ECO:0000256" key="2">
    <source>
        <dbReference type="ARBA" id="ARBA00009773"/>
    </source>
</evidence>
<feature type="transmembrane region" description="Helical" evidence="9">
    <location>
        <begin position="86"/>
        <end position="104"/>
    </location>
</feature>
<organism evidence="10 11">
    <name type="scientific">Actinomadura nitritigenes</name>
    <dbReference type="NCBI Taxonomy" id="134602"/>
    <lineage>
        <taxon>Bacteria</taxon>
        <taxon>Bacillati</taxon>
        <taxon>Actinomycetota</taxon>
        <taxon>Actinomycetes</taxon>
        <taxon>Streptosporangiales</taxon>
        <taxon>Thermomonosporaceae</taxon>
        <taxon>Actinomadura</taxon>
    </lineage>
</organism>
<dbReference type="InterPro" id="IPR002549">
    <property type="entry name" value="AI-2E-like"/>
</dbReference>
<feature type="transmembrane region" description="Helical" evidence="9">
    <location>
        <begin position="197"/>
        <end position="221"/>
    </location>
</feature>
<keyword evidence="11" id="KW-1185">Reference proteome</keyword>
<feature type="transmembrane region" description="Helical" evidence="9">
    <location>
        <begin position="62"/>
        <end position="80"/>
    </location>
</feature>
<evidence type="ECO:0000313" key="10">
    <source>
        <dbReference type="EMBL" id="MBO2442042.1"/>
    </source>
</evidence>
<comment type="similarity">
    <text evidence="2">Belongs to the autoinducer-2 exporter (AI-2E) (TC 2.A.86) family.</text>
</comment>
<proteinExistence type="inferred from homology"/>
<keyword evidence="6 9" id="KW-1133">Transmembrane helix</keyword>
<feature type="compositionally biased region" description="Pro residues" evidence="8">
    <location>
        <begin position="15"/>
        <end position="42"/>
    </location>
</feature>
<comment type="caution">
    <text evidence="10">The sequence shown here is derived from an EMBL/GenBank/DDBJ whole genome shotgun (WGS) entry which is preliminary data.</text>
</comment>